<dbReference type="SMART" id="SM00248">
    <property type="entry name" value="ANK"/>
    <property type="match status" value="6"/>
</dbReference>
<sequence>MSKDTEAQILKCIENDDYRGLMQLKVKSGLTVTYRVTDKNETSSLQFACAVHNAFECFVYLTQKLYDFDAKDSKGLRPIHSAAEYGATEVFSYILNIYKRKGMLNSFFEQEKHKGEYTSKVLYKAASRGILDIYKVYSDYGFDFAYLAQENKSLLHEICKKLSSNPQNDPDTIIFFLKQIESFENLASNEKTALMTAVIHALDEKVVSILVKHINVNAVDSDNRTAFEYACFHNNLAAAKILIQKDISASFDTKGFMSICKLRDPYVGKIAFERYGEKMKGQFYTEVDGSYPIKEALNEDKTDKLIEFLKILLENDYDPDARSHPTCPTMFEAILASPFPRPELIEFLLKNNVRLDTPFHGKPGGCPKDYLRKSYNPSIVAIRNKHQIK</sequence>
<dbReference type="RefSeq" id="XP_001320488.1">
    <property type="nucleotide sequence ID" value="XM_001320453.1"/>
</dbReference>
<dbReference type="KEGG" id="tva:4766163"/>
<keyword evidence="4" id="KW-1185">Reference proteome</keyword>
<dbReference type="InterPro" id="IPR002110">
    <property type="entry name" value="Ankyrin_rpt"/>
</dbReference>
<reference evidence="3" key="1">
    <citation type="submission" date="2006-10" db="EMBL/GenBank/DDBJ databases">
        <authorList>
            <person name="Amadeo P."/>
            <person name="Zhao Q."/>
            <person name="Wortman J."/>
            <person name="Fraser-Liggett C."/>
            <person name="Carlton J."/>
        </authorList>
    </citation>
    <scope>NUCLEOTIDE SEQUENCE</scope>
    <source>
        <strain evidence="3">G3</strain>
    </source>
</reference>
<dbReference type="SUPFAM" id="SSF48403">
    <property type="entry name" value="Ankyrin repeat"/>
    <property type="match status" value="1"/>
</dbReference>
<protein>
    <submittedName>
        <fullName evidence="3">Uncharacterized protein</fullName>
    </submittedName>
</protein>
<keyword evidence="1" id="KW-0677">Repeat</keyword>
<evidence type="ECO:0000256" key="2">
    <source>
        <dbReference type="ARBA" id="ARBA00023043"/>
    </source>
</evidence>
<evidence type="ECO:0000256" key="1">
    <source>
        <dbReference type="ARBA" id="ARBA00022737"/>
    </source>
</evidence>
<dbReference type="InterPro" id="IPR036770">
    <property type="entry name" value="Ankyrin_rpt-contain_sf"/>
</dbReference>
<reference evidence="3" key="2">
    <citation type="journal article" date="2007" name="Science">
        <title>Draft genome sequence of the sexually transmitted pathogen Trichomonas vaginalis.</title>
        <authorList>
            <person name="Carlton J.M."/>
            <person name="Hirt R.P."/>
            <person name="Silva J.C."/>
            <person name="Delcher A.L."/>
            <person name="Schatz M."/>
            <person name="Zhao Q."/>
            <person name="Wortman J.R."/>
            <person name="Bidwell S.L."/>
            <person name="Alsmark U.C.M."/>
            <person name="Besteiro S."/>
            <person name="Sicheritz-Ponten T."/>
            <person name="Noel C.J."/>
            <person name="Dacks J.B."/>
            <person name="Foster P.G."/>
            <person name="Simillion C."/>
            <person name="Van de Peer Y."/>
            <person name="Miranda-Saavedra D."/>
            <person name="Barton G.J."/>
            <person name="Westrop G.D."/>
            <person name="Mueller S."/>
            <person name="Dessi D."/>
            <person name="Fiori P.L."/>
            <person name="Ren Q."/>
            <person name="Paulsen I."/>
            <person name="Zhang H."/>
            <person name="Bastida-Corcuera F.D."/>
            <person name="Simoes-Barbosa A."/>
            <person name="Brown M.T."/>
            <person name="Hayes R.D."/>
            <person name="Mukherjee M."/>
            <person name="Okumura C.Y."/>
            <person name="Schneider R."/>
            <person name="Smith A.J."/>
            <person name="Vanacova S."/>
            <person name="Villalvazo M."/>
            <person name="Haas B.J."/>
            <person name="Pertea M."/>
            <person name="Feldblyum T.V."/>
            <person name="Utterback T.R."/>
            <person name="Shu C.L."/>
            <person name="Osoegawa K."/>
            <person name="de Jong P.J."/>
            <person name="Hrdy I."/>
            <person name="Horvathova L."/>
            <person name="Zubacova Z."/>
            <person name="Dolezal P."/>
            <person name="Malik S.B."/>
            <person name="Logsdon J.M. Jr."/>
            <person name="Henze K."/>
            <person name="Gupta A."/>
            <person name="Wang C.C."/>
            <person name="Dunne R.L."/>
            <person name="Upcroft J.A."/>
            <person name="Upcroft P."/>
            <person name="White O."/>
            <person name="Salzberg S.L."/>
            <person name="Tang P."/>
            <person name="Chiu C.-H."/>
            <person name="Lee Y.-S."/>
            <person name="Embley T.M."/>
            <person name="Coombs G.H."/>
            <person name="Mottram J.C."/>
            <person name="Tachezy J."/>
            <person name="Fraser-Liggett C.M."/>
            <person name="Johnson P.J."/>
        </authorList>
    </citation>
    <scope>NUCLEOTIDE SEQUENCE [LARGE SCALE GENOMIC DNA]</scope>
    <source>
        <strain evidence="3">G3</strain>
    </source>
</reference>
<evidence type="ECO:0000313" key="3">
    <source>
        <dbReference type="EMBL" id="EAY08265.1"/>
    </source>
</evidence>
<dbReference type="VEuPathDB" id="TrichDB:TVAG_404330"/>
<evidence type="ECO:0000313" key="4">
    <source>
        <dbReference type="Proteomes" id="UP000001542"/>
    </source>
</evidence>
<dbReference type="SMR" id="A2EGI2"/>
<dbReference type="InParanoid" id="A2EGI2"/>
<dbReference type="EMBL" id="DS113382">
    <property type="protein sequence ID" value="EAY08265.1"/>
    <property type="molecule type" value="Genomic_DNA"/>
</dbReference>
<proteinExistence type="predicted"/>
<name>A2EGI2_TRIV3</name>
<dbReference type="Gene3D" id="1.25.40.20">
    <property type="entry name" value="Ankyrin repeat-containing domain"/>
    <property type="match status" value="1"/>
</dbReference>
<dbReference type="Pfam" id="PF12796">
    <property type="entry name" value="Ank_2"/>
    <property type="match status" value="1"/>
</dbReference>
<dbReference type="Proteomes" id="UP000001542">
    <property type="component" value="Unassembled WGS sequence"/>
</dbReference>
<dbReference type="VEuPathDB" id="TrichDB:TVAGG3_0675350"/>
<accession>A2EGI2</accession>
<gene>
    <name evidence="3" type="ORF">TVAG_404330</name>
</gene>
<dbReference type="PANTHER" id="PTHR24198:SF165">
    <property type="entry name" value="ANKYRIN REPEAT-CONTAINING PROTEIN-RELATED"/>
    <property type="match status" value="1"/>
</dbReference>
<keyword evidence="2" id="KW-0040">ANK repeat</keyword>
<dbReference type="PANTHER" id="PTHR24198">
    <property type="entry name" value="ANKYRIN REPEAT AND PROTEIN KINASE DOMAIN-CONTAINING PROTEIN"/>
    <property type="match status" value="1"/>
</dbReference>
<organism evidence="3 4">
    <name type="scientific">Trichomonas vaginalis (strain ATCC PRA-98 / G3)</name>
    <dbReference type="NCBI Taxonomy" id="412133"/>
    <lineage>
        <taxon>Eukaryota</taxon>
        <taxon>Metamonada</taxon>
        <taxon>Parabasalia</taxon>
        <taxon>Trichomonadida</taxon>
        <taxon>Trichomonadidae</taxon>
        <taxon>Trichomonas</taxon>
    </lineage>
</organism>
<dbReference type="AlphaFoldDB" id="A2EGI2"/>